<sequence length="35" mass="4163">MILLHALTSDFFRAFLTTIYPLRSNKYLKFKNLSV</sequence>
<accession>A0A381ZTK1</accession>
<dbReference type="EMBL" id="UINC01022464">
    <property type="protein sequence ID" value="SVA92127.1"/>
    <property type="molecule type" value="Genomic_DNA"/>
</dbReference>
<gene>
    <name evidence="1" type="ORF">METZ01_LOCUS144981</name>
</gene>
<reference evidence="1" key="1">
    <citation type="submission" date="2018-05" db="EMBL/GenBank/DDBJ databases">
        <authorList>
            <person name="Lanie J.A."/>
            <person name="Ng W.-L."/>
            <person name="Kazmierczak K.M."/>
            <person name="Andrzejewski T.M."/>
            <person name="Davidsen T.M."/>
            <person name="Wayne K.J."/>
            <person name="Tettelin H."/>
            <person name="Glass J.I."/>
            <person name="Rusch D."/>
            <person name="Podicherti R."/>
            <person name="Tsui H.-C.T."/>
            <person name="Winkler M.E."/>
        </authorList>
    </citation>
    <scope>NUCLEOTIDE SEQUENCE</scope>
</reference>
<evidence type="ECO:0000313" key="1">
    <source>
        <dbReference type="EMBL" id="SVA92127.1"/>
    </source>
</evidence>
<organism evidence="1">
    <name type="scientific">marine metagenome</name>
    <dbReference type="NCBI Taxonomy" id="408172"/>
    <lineage>
        <taxon>unclassified sequences</taxon>
        <taxon>metagenomes</taxon>
        <taxon>ecological metagenomes</taxon>
    </lineage>
</organism>
<dbReference type="AlphaFoldDB" id="A0A381ZTK1"/>
<protein>
    <submittedName>
        <fullName evidence="1">Uncharacterized protein</fullName>
    </submittedName>
</protein>
<name>A0A381ZTK1_9ZZZZ</name>
<proteinExistence type="predicted"/>